<dbReference type="Pfam" id="PF04852">
    <property type="entry name" value="ALOG_dom"/>
    <property type="match status" value="1"/>
</dbReference>
<dbReference type="Gene3D" id="1.10.443.10">
    <property type="entry name" value="Intergrase catalytic core"/>
    <property type="match status" value="1"/>
</dbReference>
<comment type="similarity">
    <text evidence="2">Belongs to the plant homeotic and developmental regulators ALOG protein family.</text>
</comment>
<dbReference type="EMBL" id="CALNXJ010000027">
    <property type="protein sequence ID" value="CAH3133173.1"/>
    <property type="molecule type" value="Genomic_DNA"/>
</dbReference>
<protein>
    <recommendedName>
        <fullName evidence="8">ALOG domain-containing protein</fullName>
    </recommendedName>
</protein>
<dbReference type="GO" id="GO:0009299">
    <property type="term" value="P:mRNA transcription"/>
    <property type="evidence" value="ECO:0007669"/>
    <property type="project" value="TreeGrafter"/>
</dbReference>
<dbReference type="GO" id="GO:0003677">
    <property type="term" value="F:DNA binding"/>
    <property type="evidence" value="ECO:0007669"/>
    <property type="project" value="UniProtKB-KW"/>
</dbReference>
<sequence>MGFPCRILLLLPSPDSNGVNVFSQDLRVFPSMSNPYVFPPFSLIGPLSKFLLSLKIPFTIVVPECSGKICLGTQGDLSVLLSPSKLGYSPTPCPFSMWAFRVSRRAHCLFRFCSLQTLPRVPKLFTPCVACPRCSHPNDEDFNFCQKCGYVRRATIQGPLKKLDINEGSIAQRVRELNEQRSSSHYSKQKSALELEFINFLGNLSVPKSLSSALPSDVIAFLVWKDGKGRTRVHRQDCHTWGGNAGLDCECFKRLAFGTIDSLIGKLRAIFAESGRGAEWQSLLGVGNPASCRSVKNYLSNVREEQLKARVTPRQAEPILVNDLLVISEYIRALLLHSSTLRVIQIFMYARNQALFKALFFAGDRAADLLQVKVCDVLRFSDNSGLLFNHVWTKSLRSGDANVFAFKRGSNPLICPVRGLEMYFDVCKLLRINLAPGFLFRSISKSGGVCFSHLESSAAQARLSFYVSALVGKLSSSHLTVHGFRSGAAVSLALRSVSLSEIMDHIGWKSSKTALHYIKFKQVVNPAGVAAKLADFPLKAGRTTNIRIILWDSPKLFHEFIL</sequence>
<evidence type="ECO:0000256" key="4">
    <source>
        <dbReference type="ARBA" id="ARBA00023125"/>
    </source>
</evidence>
<keyword evidence="3" id="KW-0805">Transcription regulation</keyword>
<name>A0AAU9X2G5_9CNID</name>
<keyword evidence="6" id="KW-0233">DNA recombination</keyword>
<dbReference type="InterPro" id="IPR011010">
    <property type="entry name" value="DNA_brk_join_enz"/>
</dbReference>
<dbReference type="InterPro" id="IPR013762">
    <property type="entry name" value="Integrase-like_cat_sf"/>
</dbReference>
<evidence type="ECO:0000256" key="6">
    <source>
        <dbReference type="ARBA" id="ARBA00023172"/>
    </source>
</evidence>
<proteinExistence type="inferred from homology"/>
<dbReference type="SUPFAM" id="SSF56349">
    <property type="entry name" value="DNA breaking-rejoining enzymes"/>
    <property type="match status" value="1"/>
</dbReference>
<dbReference type="GO" id="GO:0015074">
    <property type="term" value="P:DNA integration"/>
    <property type="evidence" value="ECO:0007669"/>
    <property type="project" value="InterPro"/>
</dbReference>
<keyword evidence="5" id="KW-0804">Transcription</keyword>
<evidence type="ECO:0000256" key="3">
    <source>
        <dbReference type="ARBA" id="ARBA00023015"/>
    </source>
</evidence>
<gene>
    <name evidence="9" type="ORF">PMEA_00015416</name>
</gene>
<keyword evidence="10" id="KW-1185">Reference proteome</keyword>
<dbReference type="InterPro" id="IPR006936">
    <property type="entry name" value="ALOG_dom"/>
</dbReference>
<dbReference type="GO" id="GO:0006310">
    <property type="term" value="P:DNA recombination"/>
    <property type="evidence" value="ECO:0007669"/>
    <property type="project" value="UniProtKB-KW"/>
</dbReference>
<dbReference type="PANTHER" id="PTHR31165:SF2">
    <property type="entry name" value="ALOG DOMAIN-CONTAINING PROTEIN"/>
    <property type="match status" value="1"/>
</dbReference>
<dbReference type="PANTHER" id="PTHR31165">
    <property type="entry name" value="PROTEIN G1-LIKE2"/>
    <property type="match status" value="1"/>
</dbReference>
<comment type="subcellular location">
    <subcellularLocation>
        <location evidence="1">Nucleus</location>
    </subcellularLocation>
</comment>
<evidence type="ECO:0000259" key="8">
    <source>
        <dbReference type="PROSITE" id="PS51697"/>
    </source>
</evidence>
<keyword evidence="4" id="KW-0238">DNA-binding</keyword>
<feature type="domain" description="ALOG" evidence="8">
    <location>
        <begin position="185"/>
        <end position="318"/>
    </location>
</feature>
<dbReference type="InterPro" id="IPR040222">
    <property type="entry name" value="ALOG"/>
</dbReference>
<evidence type="ECO:0000256" key="7">
    <source>
        <dbReference type="ARBA" id="ARBA00023242"/>
    </source>
</evidence>
<accession>A0AAU9X2G5</accession>
<evidence type="ECO:0000256" key="1">
    <source>
        <dbReference type="ARBA" id="ARBA00004123"/>
    </source>
</evidence>
<keyword evidence="7" id="KW-0539">Nucleus</keyword>
<evidence type="ECO:0000256" key="5">
    <source>
        <dbReference type="ARBA" id="ARBA00023163"/>
    </source>
</evidence>
<comment type="caution">
    <text evidence="9">The sequence shown here is derived from an EMBL/GenBank/DDBJ whole genome shotgun (WGS) entry which is preliminary data.</text>
</comment>
<dbReference type="Proteomes" id="UP001159428">
    <property type="component" value="Unassembled WGS sequence"/>
</dbReference>
<dbReference type="GO" id="GO:0005634">
    <property type="term" value="C:nucleus"/>
    <property type="evidence" value="ECO:0007669"/>
    <property type="project" value="UniProtKB-SubCell"/>
</dbReference>
<evidence type="ECO:0000313" key="9">
    <source>
        <dbReference type="EMBL" id="CAH3133173.1"/>
    </source>
</evidence>
<organism evidence="9 10">
    <name type="scientific">Pocillopora meandrina</name>
    <dbReference type="NCBI Taxonomy" id="46732"/>
    <lineage>
        <taxon>Eukaryota</taxon>
        <taxon>Metazoa</taxon>
        <taxon>Cnidaria</taxon>
        <taxon>Anthozoa</taxon>
        <taxon>Hexacorallia</taxon>
        <taxon>Scleractinia</taxon>
        <taxon>Astrocoeniina</taxon>
        <taxon>Pocilloporidae</taxon>
        <taxon>Pocillopora</taxon>
    </lineage>
</organism>
<evidence type="ECO:0000313" key="10">
    <source>
        <dbReference type="Proteomes" id="UP001159428"/>
    </source>
</evidence>
<dbReference type="PROSITE" id="PS51697">
    <property type="entry name" value="ALOG"/>
    <property type="match status" value="1"/>
</dbReference>
<evidence type="ECO:0000256" key="2">
    <source>
        <dbReference type="ARBA" id="ARBA00010308"/>
    </source>
</evidence>
<dbReference type="AlphaFoldDB" id="A0AAU9X2G5"/>
<reference evidence="9 10" key="1">
    <citation type="submission" date="2022-05" db="EMBL/GenBank/DDBJ databases">
        <authorList>
            <consortium name="Genoscope - CEA"/>
            <person name="William W."/>
        </authorList>
    </citation>
    <scope>NUCLEOTIDE SEQUENCE [LARGE SCALE GENOMIC DNA]</scope>
</reference>